<feature type="region of interest" description="Disordered" evidence="4">
    <location>
        <begin position="149"/>
        <end position="339"/>
    </location>
</feature>
<proteinExistence type="predicted"/>
<feature type="region of interest" description="Disordered" evidence="4">
    <location>
        <begin position="125"/>
        <end position="144"/>
    </location>
</feature>
<feature type="compositionally biased region" description="Low complexity" evidence="4">
    <location>
        <begin position="295"/>
        <end position="314"/>
    </location>
</feature>
<dbReference type="InterPro" id="IPR050595">
    <property type="entry name" value="Bact_response_regulator"/>
</dbReference>
<protein>
    <submittedName>
        <fullName evidence="6">CheY chemotaxis protein or a CheY-like REC (Receiver) domain</fullName>
    </submittedName>
</protein>
<evidence type="ECO:0000256" key="4">
    <source>
        <dbReference type="SAM" id="MobiDB-lite"/>
    </source>
</evidence>
<dbReference type="PROSITE" id="PS50110">
    <property type="entry name" value="RESPONSE_REGULATORY"/>
    <property type="match status" value="1"/>
</dbReference>
<dbReference type="SMART" id="SM00448">
    <property type="entry name" value="REC"/>
    <property type="match status" value="1"/>
</dbReference>
<accession>A0A1Y6B929</accession>
<dbReference type="AlphaFoldDB" id="A0A1Y6B929"/>
<evidence type="ECO:0000313" key="7">
    <source>
        <dbReference type="Proteomes" id="UP000192907"/>
    </source>
</evidence>
<dbReference type="CDD" id="cd00156">
    <property type="entry name" value="REC"/>
    <property type="match status" value="1"/>
</dbReference>
<sequence length="391" mass="43162">MSERFLVIDDSSTIQKVVQLAFAPFDVEISVANSYIEAINESNNQSPSLIFADASLPGIKGADDYRNLQDKLNHVPFVILIGSYDGIDRSAFEDCGFEYFLQKPFEASELIRSAWDALGRELSRQVDEKHGVPPPPPALAQTSVPPNRVAMNLDDTLPPPPPVSDSSVPPSTMSAPPPPPISQNPETDGPRFTTQIDLDDDESFGDFAEPAETASRDLESTEQDYEYTNDDAMESEGEYETHPNSPDDGDDYPETNATSRRFEESGGEFDDQPESSFNPLAMEGSFSPPPPPPEEFGGSAPSSASMGMMPEEGSYGIDPSYRGGSSDSDEHEDRERIQGLMEPFWRDELAKVVRETVEDYCERHFAKIAREVISAELEKLTSEKSRLLIDN</sequence>
<dbReference type="EMBL" id="FWZT01000002">
    <property type="protein sequence ID" value="SME97420.1"/>
    <property type="molecule type" value="Genomic_DNA"/>
</dbReference>
<evidence type="ECO:0000259" key="5">
    <source>
        <dbReference type="PROSITE" id="PS50110"/>
    </source>
</evidence>
<reference evidence="7" key="1">
    <citation type="submission" date="2017-04" db="EMBL/GenBank/DDBJ databases">
        <authorList>
            <person name="Varghese N."/>
            <person name="Submissions S."/>
        </authorList>
    </citation>
    <scope>NUCLEOTIDE SEQUENCE [LARGE SCALE GENOMIC DNA]</scope>
    <source>
        <strain evidence="7">RKEM611</strain>
    </source>
</reference>
<dbReference type="Pfam" id="PF00072">
    <property type="entry name" value="Response_reg"/>
    <property type="match status" value="1"/>
</dbReference>
<dbReference type="PANTHER" id="PTHR44591:SF14">
    <property type="entry name" value="PROTEIN PILG"/>
    <property type="match status" value="1"/>
</dbReference>
<feature type="compositionally biased region" description="Low complexity" evidence="4">
    <location>
        <begin position="164"/>
        <end position="174"/>
    </location>
</feature>
<dbReference type="InterPro" id="IPR011006">
    <property type="entry name" value="CheY-like_superfamily"/>
</dbReference>
<feature type="compositionally biased region" description="Acidic residues" evidence="4">
    <location>
        <begin position="220"/>
        <end position="238"/>
    </location>
</feature>
<dbReference type="RefSeq" id="WP_132315056.1">
    <property type="nucleotide sequence ID" value="NZ_FWZT01000002.1"/>
</dbReference>
<dbReference type="Proteomes" id="UP000192907">
    <property type="component" value="Unassembled WGS sequence"/>
</dbReference>
<dbReference type="InterPro" id="IPR001789">
    <property type="entry name" value="Sig_transdc_resp-reg_receiver"/>
</dbReference>
<gene>
    <name evidence="6" type="ORF">SAMN06296036_102361</name>
</gene>
<feature type="modified residue" description="4-aspartylphosphate" evidence="3">
    <location>
        <position position="53"/>
    </location>
</feature>
<name>A0A1Y6B929_9BACT</name>
<evidence type="ECO:0000256" key="2">
    <source>
        <dbReference type="ARBA" id="ARBA00023012"/>
    </source>
</evidence>
<feature type="domain" description="Response regulatory" evidence="5">
    <location>
        <begin position="4"/>
        <end position="118"/>
    </location>
</feature>
<keyword evidence="2" id="KW-0902">Two-component regulatory system</keyword>
<dbReference type="SUPFAM" id="SSF52172">
    <property type="entry name" value="CheY-like"/>
    <property type="match status" value="1"/>
</dbReference>
<evidence type="ECO:0000313" key="6">
    <source>
        <dbReference type="EMBL" id="SME97420.1"/>
    </source>
</evidence>
<dbReference type="Gene3D" id="3.40.50.2300">
    <property type="match status" value="1"/>
</dbReference>
<dbReference type="STRING" id="1513793.SAMN06296036_102361"/>
<dbReference type="PANTHER" id="PTHR44591">
    <property type="entry name" value="STRESS RESPONSE REGULATOR PROTEIN 1"/>
    <property type="match status" value="1"/>
</dbReference>
<evidence type="ECO:0000256" key="1">
    <source>
        <dbReference type="ARBA" id="ARBA00022553"/>
    </source>
</evidence>
<keyword evidence="7" id="KW-1185">Reference proteome</keyword>
<keyword evidence="1 3" id="KW-0597">Phosphoprotein</keyword>
<evidence type="ECO:0000256" key="3">
    <source>
        <dbReference type="PROSITE-ProRule" id="PRU00169"/>
    </source>
</evidence>
<dbReference type="GO" id="GO:0000160">
    <property type="term" value="P:phosphorelay signal transduction system"/>
    <property type="evidence" value="ECO:0007669"/>
    <property type="project" value="UniProtKB-KW"/>
</dbReference>
<dbReference type="OrthoDB" id="5291763at2"/>
<organism evidence="6 7">
    <name type="scientific">Pseudobacteriovorax antillogorgiicola</name>
    <dbReference type="NCBI Taxonomy" id="1513793"/>
    <lineage>
        <taxon>Bacteria</taxon>
        <taxon>Pseudomonadati</taxon>
        <taxon>Bdellovibrionota</taxon>
        <taxon>Oligoflexia</taxon>
        <taxon>Oligoflexales</taxon>
        <taxon>Pseudobacteriovoracaceae</taxon>
        <taxon>Pseudobacteriovorax</taxon>
    </lineage>
</organism>